<accession>A0A7V1PW29</accession>
<dbReference type="InterPro" id="IPR001478">
    <property type="entry name" value="PDZ"/>
</dbReference>
<dbReference type="CDD" id="cd10839">
    <property type="entry name" value="cpPDZ1_DegP-like"/>
    <property type="match status" value="1"/>
</dbReference>
<dbReference type="AlphaFoldDB" id="A0A7V1PW29"/>
<dbReference type="Pfam" id="PF13180">
    <property type="entry name" value="PDZ_2"/>
    <property type="match status" value="1"/>
</dbReference>
<dbReference type="EMBL" id="DRLD01000371">
    <property type="protein sequence ID" value="HED11626.1"/>
    <property type="molecule type" value="Genomic_DNA"/>
</dbReference>
<comment type="similarity">
    <text evidence="2">Belongs to the peptidase S1C family.</text>
</comment>
<feature type="active site" description="Charge relay system" evidence="9">
    <location>
        <position position="138"/>
    </location>
</feature>
<proteinExistence type="inferred from homology"/>
<comment type="caution">
    <text evidence="13">The sequence shown here is derived from an EMBL/GenBank/DDBJ whole genome shotgun (WGS) entry which is preliminary data.</text>
</comment>
<dbReference type="InterPro" id="IPR009003">
    <property type="entry name" value="Peptidase_S1_PA"/>
</dbReference>
<dbReference type="GO" id="GO:0004252">
    <property type="term" value="F:serine-type endopeptidase activity"/>
    <property type="evidence" value="ECO:0007669"/>
    <property type="project" value="InterPro"/>
</dbReference>
<feature type="transmembrane region" description="Helical" evidence="11">
    <location>
        <begin position="12"/>
        <end position="30"/>
    </location>
</feature>
<dbReference type="FunFam" id="2.30.42.10:FF:000037">
    <property type="entry name" value="Periplasmic serine endoprotease DegP-like"/>
    <property type="match status" value="1"/>
</dbReference>
<dbReference type="InterPro" id="IPR041489">
    <property type="entry name" value="PDZ_6"/>
</dbReference>
<dbReference type="Gene3D" id="2.30.42.10">
    <property type="match status" value="2"/>
</dbReference>
<evidence type="ECO:0000256" key="10">
    <source>
        <dbReference type="PIRSR" id="PIRSR611782-2"/>
    </source>
</evidence>
<evidence type="ECO:0000256" key="1">
    <source>
        <dbReference type="ARBA" id="ARBA00004418"/>
    </source>
</evidence>
<keyword evidence="4" id="KW-0732">Signal</keyword>
<feature type="active site" description="Charge relay system" evidence="9">
    <location>
        <position position="244"/>
    </location>
</feature>
<evidence type="ECO:0000256" key="2">
    <source>
        <dbReference type="ARBA" id="ARBA00010541"/>
    </source>
</evidence>
<dbReference type="GO" id="GO:0042597">
    <property type="term" value="C:periplasmic space"/>
    <property type="evidence" value="ECO:0007669"/>
    <property type="project" value="UniProtKB-SubCell"/>
</dbReference>
<keyword evidence="7" id="KW-0378">Hydrolase</keyword>
<evidence type="ECO:0000256" key="9">
    <source>
        <dbReference type="PIRSR" id="PIRSR611782-1"/>
    </source>
</evidence>
<dbReference type="PANTHER" id="PTHR22939:SF129">
    <property type="entry name" value="SERINE PROTEASE HTRA2, MITOCHONDRIAL"/>
    <property type="match status" value="1"/>
</dbReference>
<evidence type="ECO:0000259" key="12">
    <source>
        <dbReference type="PROSITE" id="PS50106"/>
    </source>
</evidence>
<dbReference type="NCBIfam" id="TIGR02037">
    <property type="entry name" value="degP_htrA_DO"/>
    <property type="match status" value="1"/>
</dbReference>
<keyword evidence="11" id="KW-1133">Transmembrane helix</keyword>
<evidence type="ECO:0000256" key="7">
    <source>
        <dbReference type="ARBA" id="ARBA00022801"/>
    </source>
</evidence>
<dbReference type="GO" id="GO:0006508">
    <property type="term" value="P:proteolysis"/>
    <property type="evidence" value="ECO:0007669"/>
    <property type="project" value="UniProtKB-KW"/>
</dbReference>
<keyword evidence="11" id="KW-0812">Transmembrane</keyword>
<dbReference type="PRINTS" id="PR00834">
    <property type="entry name" value="PROTEASES2C"/>
</dbReference>
<evidence type="ECO:0000256" key="3">
    <source>
        <dbReference type="ARBA" id="ARBA00022670"/>
    </source>
</evidence>
<dbReference type="InterPro" id="IPR011782">
    <property type="entry name" value="Pept_S1C_Do"/>
</dbReference>
<dbReference type="Proteomes" id="UP000886005">
    <property type="component" value="Unassembled WGS sequence"/>
</dbReference>
<organism evidence="13">
    <name type="scientific">Caldithrix abyssi</name>
    <dbReference type="NCBI Taxonomy" id="187145"/>
    <lineage>
        <taxon>Bacteria</taxon>
        <taxon>Pseudomonadati</taxon>
        <taxon>Calditrichota</taxon>
        <taxon>Calditrichia</taxon>
        <taxon>Calditrichales</taxon>
        <taxon>Calditrichaceae</taxon>
        <taxon>Caldithrix</taxon>
    </lineage>
</organism>
<evidence type="ECO:0000256" key="4">
    <source>
        <dbReference type="ARBA" id="ARBA00022729"/>
    </source>
</evidence>
<keyword evidence="6" id="KW-0574">Periplasm</keyword>
<feature type="active site" description="Charge relay system" evidence="9">
    <location>
        <position position="168"/>
    </location>
</feature>
<evidence type="ECO:0000256" key="11">
    <source>
        <dbReference type="SAM" id="Phobius"/>
    </source>
</evidence>
<dbReference type="InterPro" id="IPR001940">
    <property type="entry name" value="Peptidase_S1C"/>
</dbReference>
<dbReference type="SUPFAM" id="SSF50494">
    <property type="entry name" value="Trypsin-like serine proteases"/>
    <property type="match status" value="1"/>
</dbReference>
<feature type="binding site" evidence="10">
    <location>
        <position position="138"/>
    </location>
    <ligand>
        <name>substrate</name>
    </ligand>
</feature>
<reference evidence="13" key="1">
    <citation type="journal article" date="2020" name="mSystems">
        <title>Genome- and Community-Level Interaction Insights into Carbon Utilization and Element Cycling Functions of Hydrothermarchaeota in Hydrothermal Sediment.</title>
        <authorList>
            <person name="Zhou Z."/>
            <person name="Liu Y."/>
            <person name="Xu W."/>
            <person name="Pan J."/>
            <person name="Luo Z.H."/>
            <person name="Li M."/>
        </authorList>
    </citation>
    <scope>NUCLEOTIDE SEQUENCE [LARGE SCALE GENOMIC DNA]</scope>
    <source>
        <strain evidence="13">HyVt-456</strain>
    </source>
</reference>
<keyword evidence="5" id="KW-0677">Repeat</keyword>
<dbReference type="InterPro" id="IPR036034">
    <property type="entry name" value="PDZ_sf"/>
</dbReference>
<feature type="domain" description="PDZ" evidence="12">
    <location>
        <begin position="288"/>
        <end position="379"/>
    </location>
</feature>
<name>A0A7V1PW29_CALAY</name>
<keyword evidence="11" id="KW-0472">Membrane</keyword>
<dbReference type="SUPFAM" id="SSF50156">
    <property type="entry name" value="PDZ domain-like"/>
    <property type="match status" value="2"/>
</dbReference>
<feature type="domain" description="PDZ" evidence="12">
    <location>
        <begin position="392"/>
        <end position="489"/>
    </location>
</feature>
<dbReference type="SMART" id="SM00228">
    <property type="entry name" value="PDZ"/>
    <property type="match status" value="2"/>
</dbReference>
<evidence type="ECO:0000313" key="13">
    <source>
        <dbReference type="EMBL" id="HED11626.1"/>
    </source>
</evidence>
<evidence type="ECO:0000256" key="8">
    <source>
        <dbReference type="ARBA" id="ARBA00022825"/>
    </source>
</evidence>
<evidence type="ECO:0000256" key="5">
    <source>
        <dbReference type="ARBA" id="ARBA00022737"/>
    </source>
</evidence>
<feature type="binding site" evidence="10">
    <location>
        <begin position="242"/>
        <end position="244"/>
    </location>
    <ligand>
        <name>substrate</name>
    </ligand>
</feature>
<evidence type="ECO:0000256" key="6">
    <source>
        <dbReference type="ARBA" id="ARBA00022764"/>
    </source>
</evidence>
<dbReference type="Pfam" id="PF17820">
    <property type="entry name" value="PDZ_6"/>
    <property type="match status" value="1"/>
</dbReference>
<keyword evidence="3" id="KW-0645">Protease</keyword>
<dbReference type="Pfam" id="PF13365">
    <property type="entry name" value="Trypsin_2"/>
    <property type="match status" value="1"/>
</dbReference>
<gene>
    <name evidence="13" type="ORF">ENJ10_13120</name>
</gene>
<protein>
    <submittedName>
        <fullName evidence="13">DegQ family serine endoprotease</fullName>
    </submittedName>
</protein>
<dbReference type="PANTHER" id="PTHR22939">
    <property type="entry name" value="SERINE PROTEASE FAMILY S1C HTRA-RELATED"/>
    <property type="match status" value="1"/>
</dbReference>
<dbReference type="Gene3D" id="2.40.10.120">
    <property type="match status" value="1"/>
</dbReference>
<feature type="binding site" evidence="10">
    <location>
        <position position="168"/>
    </location>
    <ligand>
        <name>substrate</name>
    </ligand>
</feature>
<keyword evidence="8" id="KW-0720">Serine protease</keyword>
<sequence length="501" mass="53833">MIHSKIRQNKWMLIVMGVVIGLGLGVTLQTTQESQANDVLATQATLQPVTGQDIDVAEQLSSAFSRVAEQVNPSVVTIFTETTVKGVQVNPFPEFFGNDEFFKRFFNAPRPRQRDFKQQGLGSGVIVSSDGIILTNNHVVEGADKIKVRLLDGNEYKAEVKGRDKQTDLAVIKIDAEDLKAIKIGNSDKARVGQWVLAIGSPLSPGLDHTVTAGIISAKGRSGVGLNQYEDFIQTDAAINPGNSGGAMVNLKGELIGINAAIASKTGGFMGIGFAIPVNLANKVMQDLLTTGKVTRGWLGVYIQNITPDLAKAMDIEGARGAIVSSVQEDSPAEKAGLKEGDVILKFNGKTVDNTVTLSTWVAGSSPGDKITLTILRDGDRKEITVKLGELDSSVSRAAGGASKYEQMGLTARDITPELARKYRLEDADEGVVITAVDPRGVAAEAGLREGDMILKFNRKTVKTTDDLDKLVKDVKEGDHVLLFIRRQDANIFVAFTMPEK</sequence>
<comment type="subcellular location">
    <subcellularLocation>
        <location evidence="1">Periplasm</location>
    </subcellularLocation>
</comment>
<dbReference type="PROSITE" id="PS50106">
    <property type="entry name" value="PDZ"/>
    <property type="match status" value="2"/>
</dbReference>
<feature type="binding site" evidence="10">
    <location>
        <position position="81"/>
    </location>
    <ligand>
        <name>substrate</name>
    </ligand>
</feature>